<dbReference type="PRINTS" id="PR00465">
    <property type="entry name" value="EP450IV"/>
</dbReference>
<dbReference type="GO" id="GO:0016705">
    <property type="term" value="F:oxidoreductase activity, acting on paired donors, with incorporation or reduction of molecular oxygen"/>
    <property type="evidence" value="ECO:0007669"/>
    <property type="project" value="InterPro"/>
</dbReference>
<keyword evidence="4 6" id="KW-0479">Metal-binding</keyword>
<protein>
    <submittedName>
        <fullName evidence="7">Cytochrome P450</fullName>
    </submittedName>
</protein>
<dbReference type="InParanoid" id="A0A401G5G6"/>
<dbReference type="RefSeq" id="XP_027608310.1">
    <property type="nucleotide sequence ID" value="XM_027752509.1"/>
</dbReference>
<dbReference type="GO" id="GO:0005506">
    <property type="term" value="F:iron ion binding"/>
    <property type="evidence" value="ECO:0007669"/>
    <property type="project" value="InterPro"/>
</dbReference>
<dbReference type="EMBL" id="BFAD01000001">
    <property type="protein sequence ID" value="GBE77397.1"/>
    <property type="molecule type" value="Genomic_DNA"/>
</dbReference>
<dbReference type="OrthoDB" id="3366823at2759"/>
<dbReference type="InterPro" id="IPR001128">
    <property type="entry name" value="Cyt_P450"/>
</dbReference>
<proteinExistence type="inferred from homology"/>
<accession>A0A401G5G6</accession>
<dbReference type="PANTHER" id="PTHR24304:SF2">
    <property type="entry name" value="24-HYDROXYCHOLESTEROL 7-ALPHA-HYDROXYLASE"/>
    <property type="match status" value="1"/>
</dbReference>
<evidence type="ECO:0000256" key="6">
    <source>
        <dbReference type="PIRSR" id="PIRSR602403-1"/>
    </source>
</evidence>
<comment type="cofactor">
    <cofactor evidence="1 6">
        <name>heme</name>
        <dbReference type="ChEBI" id="CHEBI:30413"/>
    </cofactor>
</comment>
<comment type="similarity">
    <text evidence="2">Belongs to the cytochrome P450 family.</text>
</comment>
<keyword evidence="8" id="KW-1185">Reference proteome</keyword>
<evidence type="ECO:0000313" key="8">
    <source>
        <dbReference type="Proteomes" id="UP000287166"/>
    </source>
</evidence>
<dbReference type="GeneID" id="38774314"/>
<dbReference type="AlphaFoldDB" id="A0A401G5G6"/>
<dbReference type="InterPro" id="IPR050529">
    <property type="entry name" value="CYP450_sterol_14alpha_dmase"/>
</dbReference>
<sequence>MFELSASSIPSWAAALLLPFIFLLWRTYRPSDSRRAPLVSYWIPWVGSAVDLAKPDAFFKGATEKYGPVFRVKALGRESTYINSPSLINAVYRDNKRFDFQAIRLDMNEYLFSIPTAANRGPHMLGHWFPAQHRLLSPNAVPQILRAYTREAYDALMKAIEIHDGCATPLFPFIIPSAYDSSAKAFFGHTFPTERTFAPFNKFNDSFHLIAAGAPRFLVASSRRAWWNVVDIFTEYLEQLEKLQDEDLAPIVRLAMDIRREGEWDTRTSATALAAILWALEGNAPLAAYWLVALLLQESEGLRPLISEVDEARASWLSAHPQTKLDASTFYDFLADSPLPLLNSTIQETLRVTSSVFSIRRVVAPVEIGGYQFNPGEEIICATRSVHMDEQVHPEPQLLKKERYVGTVHAKKDGQNVPNHSMPFGGGVSMCEGRHFALGELKTFIALLLTYATIERDPSSSSKPDLMWERMGVGIMPPRGDIKVIVGKRKL</sequence>
<dbReference type="PANTHER" id="PTHR24304">
    <property type="entry name" value="CYTOCHROME P450 FAMILY 7"/>
    <property type="match status" value="1"/>
</dbReference>
<dbReference type="SUPFAM" id="SSF48264">
    <property type="entry name" value="Cytochrome P450"/>
    <property type="match status" value="1"/>
</dbReference>
<evidence type="ECO:0000256" key="1">
    <source>
        <dbReference type="ARBA" id="ARBA00001971"/>
    </source>
</evidence>
<dbReference type="Proteomes" id="UP000287166">
    <property type="component" value="Unassembled WGS sequence"/>
</dbReference>
<dbReference type="Pfam" id="PF00067">
    <property type="entry name" value="p450"/>
    <property type="match status" value="2"/>
</dbReference>
<organism evidence="7 8">
    <name type="scientific">Sparassis crispa</name>
    <dbReference type="NCBI Taxonomy" id="139825"/>
    <lineage>
        <taxon>Eukaryota</taxon>
        <taxon>Fungi</taxon>
        <taxon>Dikarya</taxon>
        <taxon>Basidiomycota</taxon>
        <taxon>Agaricomycotina</taxon>
        <taxon>Agaricomycetes</taxon>
        <taxon>Polyporales</taxon>
        <taxon>Sparassidaceae</taxon>
        <taxon>Sparassis</taxon>
    </lineage>
</organism>
<dbReference type="InterPro" id="IPR002403">
    <property type="entry name" value="Cyt_P450_E_grp-IV"/>
</dbReference>
<dbReference type="GO" id="GO:0020037">
    <property type="term" value="F:heme binding"/>
    <property type="evidence" value="ECO:0007669"/>
    <property type="project" value="InterPro"/>
</dbReference>
<name>A0A401G5G6_9APHY</name>
<evidence type="ECO:0000256" key="3">
    <source>
        <dbReference type="ARBA" id="ARBA00022617"/>
    </source>
</evidence>
<evidence type="ECO:0000313" key="7">
    <source>
        <dbReference type="EMBL" id="GBE77397.1"/>
    </source>
</evidence>
<reference evidence="7 8" key="1">
    <citation type="journal article" date="2018" name="Sci. Rep.">
        <title>Genome sequence of the cauliflower mushroom Sparassis crispa (Hanabiratake) and its association with beneficial usage.</title>
        <authorList>
            <person name="Kiyama R."/>
            <person name="Furutani Y."/>
            <person name="Kawaguchi K."/>
            <person name="Nakanishi T."/>
        </authorList>
    </citation>
    <scope>NUCLEOTIDE SEQUENCE [LARGE SCALE GENOMIC DNA]</scope>
</reference>
<comment type="caution">
    <text evidence="7">The sequence shown here is derived from an EMBL/GenBank/DDBJ whole genome shotgun (WGS) entry which is preliminary data.</text>
</comment>
<evidence type="ECO:0000256" key="2">
    <source>
        <dbReference type="ARBA" id="ARBA00010617"/>
    </source>
</evidence>
<keyword evidence="5 6" id="KW-0408">Iron</keyword>
<dbReference type="STRING" id="139825.A0A401G5G6"/>
<dbReference type="Gene3D" id="1.10.630.10">
    <property type="entry name" value="Cytochrome P450"/>
    <property type="match status" value="1"/>
</dbReference>
<dbReference type="GO" id="GO:0008395">
    <property type="term" value="F:steroid hydroxylase activity"/>
    <property type="evidence" value="ECO:0007669"/>
    <property type="project" value="TreeGrafter"/>
</dbReference>
<keyword evidence="3 6" id="KW-0349">Heme</keyword>
<evidence type="ECO:0000256" key="4">
    <source>
        <dbReference type="ARBA" id="ARBA00022723"/>
    </source>
</evidence>
<evidence type="ECO:0000256" key="5">
    <source>
        <dbReference type="ARBA" id="ARBA00023004"/>
    </source>
</evidence>
<dbReference type="InterPro" id="IPR036396">
    <property type="entry name" value="Cyt_P450_sf"/>
</dbReference>
<gene>
    <name evidence="7" type="ORF">SCP_0102700</name>
</gene>
<feature type="binding site" description="axial binding residue" evidence="6">
    <location>
        <position position="431"/>
    </location>
    <ligand>
        <name>heme</name>
        <dbReference type="ChEBI" id="CHEBI:30413"/>
    </ligand>
    <ligandPart>
        <name>Fe</name>
        <dbReference type="ChEBI" id="CHEBI:18248"/>
    </ligandPart>
</feature>